<sequence>MQNYLNERKVEKIEFVLVSELYDDFTNQSHKIQVFFTSLLNSPSYRNFTIALKMIPM</sequence>
<gene>
    <name evidence="1" type="ORF">PAECIP111894_05185</name>
</gene>
<keyword evidence="2" id="KW-1185">Reference proteome</keyword>
<protein>
    <submittedName>
        <fullName evidence="1">Uncharacterized protein</fullName>
    </submittedName>
</protein>
<evidence type="ECO:0000313" key="2">
    <source>
        <dbReference type="Proteomes" id="UP000838749"/>
    </source>
</evidence>
<dbReference type="EMBL" id="CAKMAB010000043">
    <property type="protein sequence ID" value="CAH1058999.1"/>
    <property type="molecule type" value="Genomic_DNA"/>
</dbReference>
<organism evidence="1 2">
    <name type="scientific">Paenibacillus pseudetheri</name>
    <dbReference type="NCBI Taxonomy" id="2897682"/>
    <lineage>
        <taxon>Bacteria</taxon>
        <taxon>Bacillati</taxon>
        <taxon>Bacillota</taxon>
        <taxon>Bacilli</taxon>
        <taxon>Bacillales</taxon>
        <taxon>Paenibacillaceae</taxon>
        <taxon>Paenibacillus</taxon>
    </lineage>
</organism>
<dbReference type="Proteomes" id="UP000838749">
    <property type="component" value="Unassembled WGS sequence"/>
</dbReference>
<reference evidence="1" key="1">
    <citation type="submission" date="2021-12" db="EMBL/GenBank/DDBJ databases">
        <authorList>
            <person name="Criscuolo A."/>
        </authorList>
    </citation>
    <scope>NUCLEOTIDE SEQUENCE</scope>
    <source>
        <strain evidence="1">CIP111894</strain>
    </source>
</reference>
<name>A0ABM9BKP6_9BACL</name>
<accession>A0ABM9BKP6</accession>
<evidence type="ECO:0000313" key="1">
    <source>
        <dbReference type="EMBL" id="CAH1058999.1"/>
    </source>
</evidence>
<comment type="caution">
    <text evidence="1">The sequence shown here is derived from an EMBL/GenBank/DDBJ whole genome shotgun (WGS) entry which is preliminary data.</text>
</comment>
<proteinExistence type="predicted"/>